<gene>
    <name evidence="1" type="ORF">ACFFNX_04875</name>
</gene>
<evidence type="ECO:0008006" key="3">
    <source>
        <dbReference type="Google" id="ProtNLM"/>
    </source>
</evidence>
<dbReference type="EMBL" id="JBHLZP010000020">
    <property type="protein sequence ID" value="MFB9831520.1"/>
    <property type="molecule type" value="Genomic_DNA"/>
</dbReference>
<evidence type="ECO:0000313" key="2">
    <source>
        <dbReference type="Proteomes" id="UP001589627"/>
    </source>
</evidence>
<proteinExistence type="predicted"/>
<dbReference type="Proteomes" id="UP001589627">
    <property type="component" value="Unassembled WGS sequence"/>
</dbReference>
<reference evidence="1 2" key="1">
    <citation type="submission" date="2024-09" db="EMBL/GenBank/DDBJ databases">
        <authorList>
            <person name="Sun Q."/>
            <person name="Mori K."/>
        </authorList>
    </citation>
    <scope>NUCLEOTIDE SEQUENCE [LARGE SCALE GENOMIC DNA]</scope>
    <source>
        <strain evidence="1 2">TBRC 0563</strain>
    </source>
</reference>
<organism evidence="1 2">
    <name type="scientific">Actinoallomurus acaciae</name>
    <dbReference type="NCBI Taxonomy" id="502577"/>
    <lineage>
        <taxon>Bacteria</taxon>
        <taxon>Bacillati</taxon>
        <taxon>Actinomycetota</taxon>
        <taxon>Actinomycetes</taxon>
        <taxon>Streptosporangiales</taxon>
        <taxon>Thermomonosporaceae</taxon>
        <taxon>Actinoallomurus</taxon>
    </lineage>
</organism>
<comment type="caution">
    <text evidence="1">The sequence shown here is derived from an EMBL/GenBank/DDBJ whole genome shotgun (WGS) entry which is preliminary data.</text>
</comment>
<accession>A0ABV5Y921</accession>
<evidence type="ECO:0000313" key="1">
    <source>
        <dbReference type="EMBL" id="MFB9831520.1"/>
    </source>
</evidence>
<name>A0ABV5Y921_9ACTN</name>
<keyword evidence="2" id="KW-1185">Reference proteome</keyword>
<dbReference type="RefSeq" id="WP_378195778.1">
    <property type="nucleotide sequence ID" value="NZ_JBHLZP010000020.1"/>
</dbReference>
<sequence>MTRERGVRRGKKLRATVRDDGHVRATDLLQRDFTAARPDQRWVADFTHVATWSGVVYVVGVFSGRSSAGPPPPNGPNLCRTPPILAVMRSHAISEVAGRRRIRRA</sequence>
<protein>
    <recommendedName>
        <fullName evidence="3">Transposase</fullName>
    </recommendedName>
</protein>